<dbReference type="RefSeq" id="XP_034079017.1">
    <property type="nucleotide sequence ID" value="XM_034223126.1"/>
</dbReference>
<evidence type="ECO:0000259" key="2">
    <source>
        <dbReference type="SMART" id="SM00597"/>
    </source>
</evidence>
<organism evidence="3 5">
    <name type="scientific">Gymnodraco acuticeps</name>
    <name type="common">Antarctic dragonfish</name>
    <dbReference type="NCBI Taxonomy" id="8218"/>
    <lineage>
        <taxon>Eukaryota</taxon>
        <taxon>Metazoa</taxon>
        <taxon>Chordata</taxon>
        <taxon>Craniata</taxon>
        <taxon>Vertebrata</taxon>
        <taxon>Euteleostomi</taxon>
        <taxon>Actinopterygii</taxon>
        <taxon>Neopterygii</taxon>
        <taxon>Teleostei</taxon>
        <taxon>Neoteleostei</taxon>
        <taxon>Acanthomorphata</taxon>
        <taxon>Eupercaria</taxon>
        <taxon>Perciformes</taxon>
        <taxon>Notothenioidei</taxon>
        <taxon>Bathydraconidae</taxon>
        <taxon>Gymnodraco</taxon>
    </lineage>
</organism>
<reference evidence="4 5" key="1">
    <citation type="submission" date="2025-04" db="UniProtKB">
        <authorList>
            <consortium name="RefSeq"/>
        </authorList>
    </citation>
    <scope>IDENTIFICATION</scope>
</reference>
<dbReference type="PANTHER" id="PTHR45749">
    <property type="match status" value="1"/>
</dbReference>
<dbReference type="InterPro" id="IPR008906">
    <property type="entry name" value="HATC_C_dom"/>
</dbReference>
<gene>
    <name evidence="4 5" type="primary">LOC117550654</name>
</gene>
<dbReference type="AlphaFoldDB" id="A0A6P8UQZ6"/>
<dbReference type="Proteomes" id="UP000515161">
    <property type="component" value="Unplaced"/>
</dbReference>
<dbReference type="InterPro" id="IPR012337">
    <property type="entry name" value="RNaseH-like_sf"/>
</dbReference>
<dbReference type="RefSeq" id="XP_034079018.1">
    <property type="nucleotide sequence ID" value="XM_034223127.1"/>
</dbReference>
<dbReference type="Pfam" id="PF05699">
    <property type="entry name" value="Dimer_Tnp_hAT"/>
    <property type="match status" value="1"/>
</dbReference>
<dbReference type="GO" id="GO:0046983">
    <property type="term" value="F:protein dimerization activity"/>
    <property type="evidence" value="ECO:0007669"/>
    <property type="project" value="InterPro"/>
</dbReference>
<accession>A0A6P8UQZ6</accession>
<feature type="compositionally biased region" description="Basic and acidic residues" evidence="1">
    <location>
        <begin position="25"/>
        <end position="45"/>
    </location>
</feature>
<evidence type="ECO:0000256" key="1">
    <source>
        <dbReference type="SAM" id="MobiDB-lite"/>
    </source>
</evidence>
<dbReference type="InterPro" id="IPR025398">
    <property type="entry name" value="DUF4371"/>
</dbReference>
<dbReference type="InterPro" id="IPR006580">
    <property type="entry name" value="Znf_TTF"/>
</dbReference>
<evidence type="ECO:0000313" key="4">
    <source>
        <dbReference type="RefSeq" id="XP_034079017.1"/>
    </source>
</evidence>
<sequence length="799" mass="90955">MERFLTSQRKRPRSPTEPVQPDNPAIHKDPDVHYENREDWDHEEQVPPPTDPLHPQQQDQLAATASCSGTSAAPLHTVIDISQSACDGPRRPMLRKYPTKKYGLQMRSFNSRWYEQYTWLEYSVTMDSLFCFACRHFAHEGRRFHKETAFTHDGFSTWVKAKQSFLTHDVSGGHKYAMDAWSEFKLRKESGSKISTALSEGHSQSVRDNREYMRAAVEALRYIACQTITQRGHREGEASHRGNFIELLDLIGKFDKTVAKTISDNPRNAKYSHHDIQDELIELMANMARDQMSGEVQEAGAFALMVDESTDVSQKEQVSVAVRYIHNDGIQEEFLHFTPADGLDADSLFTTIKQTLSKCNIDHNMCIGQCYDGAAVMSGCTDGVQERLRKEVPQALYVHCHAHRLHLVLVDCVKNVRPAGDFFEVVQMLYHLFSGSVVHNIFHKKQKELEPTEKPVELKKLPDTRWACQYSALWAIQKTLPAIYATLDEVITQSRARRKTEARAVKALIDAHFAVQLTLFEDMFRATKLLSDYIQSPDLQLASATDLVESVITSLSEKRNEKSWNEILDKAQALSIKTGILLLQLRQERRQPQPASHLQGFVVDAPAATRPPLTSSDDIRKHCYYPVIDRLVNEMKRRFSSESCGVLQGASALNPAHESFLEMEHLSPMAQYYGVNTDNLSAELHQVRRLLDRTKQQQGHTVKTTHEFLSLLRPYKDAFIDLHRLVCISVTLPVTPATCERSFSGLRRVKNYMRSNSGDLRNINVALLSINAERARALDEQEIIDAFALNHNNRCIVLL</sequence>
<dbReference type="SUPFAM" id="SSF53098">
    <property type="entry name" value="Ribonuclease H-like"/>
    <property type="match status" value="1"/>
</dbReference>
<protein>
    <submittedName>
        <fullName evidence="4 5">Zinc finger MYM-type protein 1-like</fullName>
    </submittedName>
</protein>
<evidence type="ECO:0000313" key="3">
    <source>
        <dbReference type="Proteomes" id="UP000515161"/>
    </source>
</evidence>
<dbReference type="KEGG" id="gacu:117550654"/>
<dbReference type="SMART" id="SM00597">
    <property type="entry name" value="ZnF_TTF"/>
    <property type="match status" value="1"/>
</dbReference>
<proteinExistence type="predicted"/>
<keyword evidence="3" id="KW-1185">Reference proteome</keyword>
<dbReference type="OrthoDB" id="1739706at2759"/>
<feature type="domain" description="TTF-type" evidence="2">
    <location>
        <begin position="105"/>
        <end position="197"/>
    </location>
</feature>
<evidence type="ECO:0000313" key="5">
    <source>
        <dbReference type="RefSeq" id="XP_034079018.1"/>
    </source>
</evidence>
<feature type="region of interest" description="Disordered" evidence="1">
    <location>
        <begin position="1"/>
        <end position="67"/>
    </location>
</feature>
<dbReference type="PANTHER" id="PTHR45749:SF37">
    <property type="entry name" value="OS05G0311600 PROTEIN"/>
    <property type="match status" value="1"/>
</dbReference>
<name>A0A6P8UQZ6_GYMAC</name>
<dbReference type="Pfam" id="PF14291">
    <property type="entry name" value="DUF4371"/>
    <property type="match status" value="1"/>
</dbReference>
<dbReference type="GeneID" id="117550654"/>